<feature type="transmembrane region" description="Helical" evidence="1">
    <location>
        <begin position="476"/>
        <end position="500"/>
    </location>
</feature>
<gene>
    <name evidence="2" type="ORF">C7M71_011945</name>
</gene>
<dbReference type="OrthoDB" id="4334618at2"/>
<organism evidence="2 3">
    <name type="scientific">Peterkaempfera bronchialis</name>
    <dbReference type="NCBI Taxonomy" id="2126346"/>
    <lineage>
        <taxon>Bacteria</taxon>
        <taxon>Bacillati</taxon>
        <taxon>Actinomycetota</taxon>
        <taxon>Actinomycetes</taxon>
        <taxon>Kitasatosporales</taxon>
        <taxon>Streptomycetaceae</taxon>
        <taxon>Peterkaempfera</taxon>
    </lineage>
</organism>
<keyword evidence="1" id="KW-0472">Membrane</keyword>
<keyword evidence="1" id="KW-0812">Transmembrane</keyword>
<name>A0A345T5U8_9ACTN</name>
<evidence type="ECO:0000313" key="3">
    <source>
        <dbReference type="Proteomes" id="UP000249340"/>
    </source>
</evidence>
<evidence type="ECO:0000313" key="2">
    <source>
        <dbReference type="EMBL" id="AXI81353.1"/>
    </source>
</evidence>
<keyword evidence="1" id="KW-1133">Transmembrane helix</keyword>
<proteinExistence type="predicted"/>
<dbReference type="EMBL" id="CP031264">
    <property type="protein sequence ID" value="AXI81353.1"/>
    <property type="molecule type" value="Genomic_DNA"/>
</dbReference>
<dbReference type="Proteomes" id="UP000249340">
    <property type="component" value="Chromosome"/>
</dbReference>
<dbReference type="KEGG" id="stri:C7M71_011945"/>
<evidence type="ECO:0000256" key="1">
    <source>
        <dbReference type="SAM" id="Phobius"/>
    </source>
</evidence>
<feature type="transmembrane region" description="Helical" evidence="1">
    <location>
        <begin position="182"/>
        <end position="201"/>
    </location>
</feature>
<sequence>MVRALVSLKLRLLRNGLRRSGGRAAVYAIGSLVGLAMAAGLAVALGALHGHRGAADAAVVLAAGLTVAWAALPLFLFSSDESADPTRLTMLPLRPAPLLRGMLLAALVGPGPLVSLVLLSGAGVAATSGAGASGASGASGSAAAAVVAVVAVPLAALTLVVLCRAVAAGNARLLSSRRGRDFAILGGLLFAFLIQGANLLVQSTFGSVGPDGGIDLSGLAPAAAVLRWIPPVSAVGAVHSTADGAYAVAAVQLLAAAGLLAVLLRWWLTSLVRLMVTADSSTLAAAPSAERRSGKGPGRLARLLPEGRVGAVVQRQLRYVWREPRAKVAVFSGVGMTLVVCVLSAVQGWASVYVVLVGGLLLGWQTLNLFGMDGSAFWMVATTVGTRSDARAELRGRSLAVAGYAVPFTALLGLAAAAAGGGWADLPEAVGLSWGVLGTGIGVGLVLSVLVPYAMPADGSPMQNAAPGQSALVMGNMLGSMVGVLALCVPLGVLALVLHLADGPTWVMLAVGPLYGLGMAVLGIRFAARRMVDRLPEILVSVIER</sequence>
<feature type="transmembrane region" description="Helical" evidence="1">
    <location>
        <begin position="506"/>
        <end position="528"/>
    </location>
</feature>
<feature type="transmembrane region" description="Helical" evidence="1">
    <location>
        <begin position="57"/>
        <end position="77"/>
    </location>
</feature>
<keyword evidence="3" id="KW-1185">Reference proteome</keyword>
<feature type="transmembrane region" description="Helical" evidence="1">
    <location>
        <begin position="352"/>
        <end position="378"/>
    </location>
</feature>
<feature type="transmembrane region" description="Helical" evidence="1">
    <location>
        <begin position="98"/>
        <end position="122"/>
    </location>
</feature>
<reference evidence="3" key="1">
    <citation type="submission" date="2018-07" db="EMBL/GenBank/DDBJ databases">
        <title>Streptacidiphilus bronchialis DSM 106435 chromosome.</title>
        <authorList>
            <person name="Batra D."/>
            <person name="Gulvik C.A."/>
        </authorList>
    </citation>
    <scope>NUCLEOTIDE SEQUENCE [LARGE SCALE GENOMIC DNA]</scope>
    <source>
        <strain evidence="3">DSM 106435</strain>
    </source>
</reference>
<dbReference type="AlphaFoldDB" id="A0A345T5U8"/>
<feature type="transmembrane region" description="Helical" evidence="1">
    <location>
        <begin position="142"/>
        <end position="162"/>
    </location>
</feature>
<feature type="transmembrane region" description="Helical" evidence="1">
    <location>
        <begin position="21"/>
        <end position="45"/>
    </location>
</feature>
<feature type="transmembrane region" description="Helical" evidence="1">
    <location>
        <begin position="399"/>
        <end position="420"/>
    </location>
</feature>
<feature type="transmembrane region" description="Helical" evidence="1">
    <location>
        <begin position="328"/>
        <end position="346"/>
    </location>
</feature>
<accession>A0A345T5U8</accession>
<protein>
    <submittedName>
        <fullName evidence="2">Transporter</fullName>
    </submittedName>
</protein>
<feature type="transmembrane region" description="Helical" evidence="1">
    <location>
        <begin position="432"/>
        <end position="455"/>
    </location>
</feature>
<feature type="transmembrane region" description="Helical" evidence="1">
    <location>
        <begin position="245"/>
        <end position="268"/>
    </location>
</feature>